<proteinExistence type="predicted"/>
<protein>
    <submittedName>
        <fullName evidence="1">Uncharacterized protein</fullName>
    </submittedName>
</protein>
<dbReference type="Proteomes" id="UP001164250">
    <property type="component" value="Chromosome 10"/>
</dbReference>
<organism evidence="1 2">
    <name type="scientific">Pistacia atlantica</name>
    <dbReference type="NCBI Taxonomy" id="434234"/>
    <lineage>
        <taxon>Eukaryota</taxon>
        <taxon>Viridiplantae</taxon>
        <taxon>Streptophyta</taxon>
        <taxon>Embryophyta</taxon>
        <taxon>Tracheophyta</taxon>
        <taxon>Spermatophyta</taxon>
        <taxon>Magnoliopsida</taxon>
        <taxon>eudicotyledons</taxon>
        <taxon>Gunneridae</taxon>
        <taxon>Pentapetalae</taxon>
        <taxon>rosids</taxon>
        <taxon>malvids</taxon>
        <taxon>Sapindales</taxon>
        <taxon>Anacardiaceae</taxon>
        <taxon>Pistacia</taxon>
    </lineage>
</organism>
<sequence length="136" mass="15067">MKHQKVEINPKAKSYCLFDGYAHLSSGLTYGLAGVSKGMAIGLVGDAGVSAYTITHLSNKKIEKELKVKMPSLDEKHAIEPEEVGHELLLYSRFSSLTVEILENILLEPSKNGRCWNELKSRGMLTSGVRERKFSS</sequence>
<dbReference type="EMBL" id="CM047906">
    <property type="protein sequence ID" value="KAJ0085733.1"/>
    <property type="molecule type" value="Genomic_DNA"/>
</dbReference>
<evidence type="ECO:0000313" key="1">
    <source>
        <dbReference type="EMBL" id="KAJ0085733.1"/>
    </source>
</evidence>
<gene>
    <name evidence="1" type="ORF">Patl1_07826</name>
</gene>
<name>A0ACC1AH24_9ROSI</name>
<keyword evidence="2" id="KW-1185">Reference proteome</keyword>
<reference evidence="2" key="1">
    <citation type="journal article" date="2023" name="G3 (Bethesda)">
        <title>Genome assembly and association tests identify interacting loci associated with vigor, precocity, and sex in interspecific pistachio rootstocks.</title>
        <authorList>
            <person name="Palmer W."/>
            <person name="Jacygrad E."/>
            <person name="Sagayaradj S."/>
            <person name="Cavanaugh K."/>
            <person name="Han R."/>
            <person name="Bertier L."/>
            <person name="Beede B."/>
            <person name="Kafkas S."/>
            <person name="Golino D."/>
            <person name="Preece J."/>
            <person name="Michelmore R."/>
        </authorList>
    </citation>
    <scope>NUCLEOTIDE SEQUENCE [LARGE SCALE GENOMIC DNA]</scope>
</reference>
<comment type="caution">
    <text evidence="1">The sequence shown here is derived from an EMBL/GenBank/DDBJ whole genome shotgun (WGS) entry which is preliminary data.</text>
</comment>
<accession>A0ACC1AH24</accession>
<evidence type="ECO:0000313" key="2">
    <source>
        <dbReference type="Proteomes" id="UP001164250"/>
    </source>
</evidence>